<feature type="active site" evidence="4">
    <location>
        <position position="32"/>
    </location>
</feature>
<keyword evidence="4" id="KW-0963">Cytoplasm</keyword>
<evidence type="ECO:0000256" key="1">
    <source>
        <dbReference type="ARBA" id="ARBA00022722"/>
    </source>
</evidence>
<dbReference type="EMBL" id="VUNQ01000008">
    <property type="protein sequence ID" value="MSU00821.1"/>
    <property type="molecule type" value="Genomic_DNA"/>
</dbReference>
<evidence type="ECO:0000259" key="5">
    <source>
        <dbReference type="SMART" id="SM00535"/>
    </source>
</evidence>
<dbReference type="GO" id="GO:0004525">
    <property type="term" value="F:ribonuclease III activity"/>
    <property type="evidence" value="ECO:0007669"/>
    <property type="project" value="InterPro"/>
</dbReference>
<accession>A0A6N7XFK8</accession>
<dbReference type="AlphaFoldDB" id="A0A6N7XFK8"/>
<dbReference type="InterPro" id="IPR036389">
    <property type="entry name" value="RNase_III_sf"/>
</dbReference>
<keyword evidence="4" id="KW-0699">rRNA-binding</keyword>
<keyword evidence="4" id="KW-0690">Ribosome biogenesis</keyword>
<comment type="subunit">
    <text evidence="4">Homodimer.</text>
</comment>
<dbReference type="CDD" id="cd00593">
    <property type="entry name" value="RIBOc"/>
    <property type="match status" value="1"/>
</dbReference>
<dbReference type="PANTHER" id="PTHR34276">
    <property type="entry name" value="MINI-RIBONUCLEASE 3"/>
    <property type="match status" value="1"/>
</dbReference>
<keyword evidence="3 4" id="KW-0378">Hydrolase</keyword>
<dbReference type="InterPro" id="IPR000999">
    <property type="entry name" value="RNase_III_dom"/>
</dbReference>
<sequence length="140" mass="16213">MEKDNLFRKTNQKLTAEDIAMLSPLQLAYIGDAVYELLVRTYLLQKKLPVNKLHKATIEYVKAKAQANIVHILEEDLSEEEQTIVKKGRNAKSHTMPKNANMIDYKYATGFEALIGYLYLQKKDERISEIFEMISNMDIE</sequence>
<reference evidence="6 7" key="1">
    <citation type="submission" date="2019-09" db="EMBL/GenBank/DDBJ databases">
        <title>In-depth cultivation of the pig gut microbiome towards novel bacterial diversity and tailored functional studies.</title>
        <authorList>
            <person name="Wylensek D."/>
            <person name="Hitch T.C.A."/>
            <person name="Clavel T."/>
        </authorList>
    </citation>
    <scope>NUCLEOTIDE SEQUENCE [LARGE SCALE GENOMIC DNA]</scope>
    <source>
        <strain evidence="6 7">WCA3-693-APC-4?</strain>
    </source>
</reference>
<comment type="cofactor">
    <cofactor evidence="4">
        <name>Mg(2+)</name>
        <dbReference type="ChEBI" id="CHEBI:18420"/>
    </cofactor>
</comment>
<dbReference type="SMART" id="SM00535">
    <property type="entry name" value="RIBOc"/>
    <property type="match status" value="1"/>
</dbReference>
<gene>
    <name evidence="4" type="primary">mrnC</name>
    <name evidence="6" type="ORF">FYJ83_04985</name>
</gene>
<comment type="caution">
    <text evidence="6">The sequence shown here is derived from an EMBL/GenBank/DDBJ whole genome shotgun (WGS) entry which is preliminary data.</text>
</comment>
<dbReference type="GO" id="GO:0006364">
    <property type="term" value="P:rRNA processing"/>
    <property type="evidence" value="ECO:0007669"/>
    <property type="project" value="UniProtKB-UniRule"/>
</dbReference>
<organism evidence="6 7">
    <name type="scientific">Tissierella pigra</name>
    <dbReference type="NCBI Taxonomy" id="2607614"/>
    <lineage>
        <taxon>Bacteria</taxon>
        <taxon>Bacillati</taxon>
        <taxon>Bacillota</taxon>
        <taxon>Tissierellia</taxon>
        <taxon>Tissierellales</taxon>
        <taxon>Tissierellaceae</taxon>
        <taxon>Tissierella</taxon>
    </lineage>
</organism>
<keyword evidence="2 4" id="KW-0255">Endonuclease</keyword>
<comment type="subcellular location">
    <subcellularLocation>
        <location evidence="4">Cytoplasm</location>
    </subcellularLocation>
</comment>
<dbReference type="PANTHER" id="PTHR34276:SF1">
    <property type="entry name" value="MINI-RIBONUCLEASE 3"/>
    <property type="match status" value="1"/>
</dbReference>
<keyword evidence="4" id="KW-0694">RNA-binding</keyword>
<dbReference type="GO" id="GO:0019843">
    <property type="term" value="F:rRNA binding"/>
    <property type="evidence" value="ECO:0007669"/>
    <property type="project" value="UniProtKB-UniRule"/>
</dbReference>
<dbReference type="EC" id="3.1.26.-" evidence="4"/>
<evidence type="ECO:0000256" key="4">
    <source>
        <dbReference type="HAMAP-Rule" id="MF_01468"/>
    </source>
</evidence>
<dbReference type="PIRSF" id="PIRSF005520">
    <property type="entry name" value="UCP005520"/>
    <property type="match status" value="1"/>
</dbReference>
<comment type="similarity">
    <text evidence="4">Belongs to the MrnC RNase family.</text>
</comment>
<dbReference type="InterPro" id="IPR008226">
    <property type="entry name" value="Mini3_fam"/>
</dbReference>
<evidence type="ECO:0000313" key="7">
    <source>
        <dbReference type="Proteomes" id="UP000469523"/>
    </source>
</evidence>
<feature type="domain" description="RNase III" evidence="5">
    <location>
        <begin position="8"/>
        <end position="140"/>
    </location>
</feature>
<evidence type="ECO:0000256" key="2">
    <source>
        <dbReference type="ARBA" id="ARBA00022759"/>
    </source>
</evidence>
<keyword evidence="4" id="KW-0460">Magnesium</keyword>
<dbReference type="Gene3D" id="1.10.1520.10">
    <property type="entry name" value="Ribonuclease III domain"/>
    <property type="match status" value="1"/>
</dbReference>
<comment type="function">
    <text evidence="4">Involved in correct processing of both the 5' and 3' ends of 23S rRNA precursor. Processes 30S rRNA precursor transcript even in absence of ribonuclease 3 (Rnc); Rnc processes 30S rRNA into smaller rRNA precursors.</text>
</comment>
<evidence type="ECO:0000256" key="3">
    <source>
        <dbReference type="ARBA" id="ARBA00022801"/>
    </source>
</evidence>
<proteinExistence type="inferred from homology"/>
<keyword evidence="4" id="KW-0698">rRNA processing</keyword>
<dbReference type="Proteomes" id="UP000469523">
    <property type="component" value="Unassembled WGS sequence"/>
</dbReference>
<dbReference type="RefSeq" id="WP_154439241.1">
    <property type="nucleotide sequence ID" value="NZ_JAHLPJ010000001.1"/>
</dbReference>
<protein>
    <recommendedName>
        <fullName evidence="4">Mini-ribonuclease 3</fullName>
        <shortName evidence="4">Mini-3</shortName>
        <shortName evidence="4">Mini-RNase 3</shortName>
        <ecNumber evidence="4">3.1.26.-</ecNumber>
    </recommendedName>
    <alternativeName>
        <fullName evidence="4">Mini-RNase III</fullName>
        <shortName evidence="4">Mini-III</shortName>
    </alternativeName>
</protein>
<keyword evidence="7" id="KW-1185">Reference proteome</keyword>
<dbReference type="GO" id="GO:0005737">
    <property type="term" value="C:cytoplasm"/>
    <property type="evidence" value="ECO:0007669"/>
    <property type="project" value="UniProtKB-SubCell"/>
</dbReference>
<name>A0A6N7XFK8_9FIRM</name>
<evidence type="ECO:0000313" key="6">
    <source>
        <dbReference type="EMBL" id="MSU00821.1"/>
    </source>
</evidence>
<dbReference type="SUPFAM" id="SSF69065">
    <property type="entry name" value="RNase III domain-like"/>
    <property type="match status" value="1"/>
</dbReference>
<dbReference type="Pfam" id="PF00636">
    <property type="entry name" value="Ribonuclease_3"/>
    <property type="match status" value="1"/>
</dbReference>
<keyword evidence="1 4" id="KW-0540">Nuclease</keyword>
<dbReference type="HAMAP" id="MF_01468">
    <property type="entry name" value="RNase_Mini_III"/>
    <property type="match status" value="1"/>
</dbReference>